<dbReference type="Pfam" id="PF19054">
    <property type="entry name" value="DUF5753"/>
    <property type="match status" value="1"/>
</dbReference>
<protein>
    <submittedName>
        <fullName evidence="2">Helix-turn-helix domain-containing protein</fullName>
    </submittedName>
</protein>
<dbReference type="Proteomes" id="UP001631957">
    <property type="component" value="Unassembled WGS sequence"/>
</dbReference>
<gene>
    <name evidence="2" type="ORF">ACKI18_39745</name>
</gene>
<comment type="caution">
    <text evidence="2">The sequence shown here is derived from an EMBL/GenBank/DDBJ whole genome shotgun (WGS) entry which is preliminary data.</text>
</comment>
<organism evidence="2 3">
    <name type="scientific">Streptomyces niveiscabiei</name>
    <dbReference type="NCBI Taxonomy" id="164115"/>
    <lineage>
        <taxon>Bacteria</taxon>
        <taxon>Bacillati</taxon>
        <taxon>Actinomycetota</taxon>
        <taxon>Actinomycetes</taxon>
        <taxon>Kitasatosporales</taxon>
        <taxon>Streptomycetaceae</taxon>
        <taxon>Streptomyces</taxon>
    </lineage>
</organism>
<evidence type="ECO:0000259" key="1">
    <source>
        <dbReference type="Pfam" id="PF19054"/>
    </source>
</evidence>
<dbReference type="InterPro" id="IPR010982">
    <property type="entry name" value="Lambda_DNA-bd_dom_sf"/>
</dbReference>
<dbReference type="EMBL" id="JBJVNI010000029">
    <property type="protein sequence ID" value="MFM9614807.1"/>
    <property type="molecule type" value="Genomic_DNA"/>
</dbReference>
<reference evidence="2 3" key="1">
    <citation type="submission" date="2024-12" db="EMBL/GenBank/DDBJ databases">
        <title>Forecasting of Potato common scab and diversities of Pathogenic streptomyces spp. in china.</title>
        <authorList>
            <person name="Handique U."/>
            <person name="Wu J."/>
        </authorList>
    </citation>
    <scope>NUCLEOTIDE SEQUENCE [LARGE SCALE GENOMIC DNA]</scope>
    <source>
        <strain evidence="2 3">ZRIMU1530</strain>
    </source>
</reference>
<sequence length="310" mass="34538">MELVDWVTAVGHTVLVTRSTQPRKGQTSTVLARKLGGELLRLRVAAGKTQTQAAESINATGTKIVKMEQGWVPMRDPDIRVLCEGYGLEDPEVLARLLELAKLDRERRKANGWWRRTLYSKDTGMGEFISMEDAASRIRTWQGAVLPGMFQTAKYTRALCVAHPAWNDPDEIEADVEIKQKRQGRLLGDTPVEYYAVIWEAALRQQVGGPGVMRGQLEHLLEVAELPNVRLQVLPFQTGAHPASPGSFSILSFSEDGALDVVQSDTHTGMTWMENAEESSYFSEVFDRTSRLSLAPRDSIALIDSLRKES</sequence>
<dbReference type="Pfam" id="PF13560">
    <property type="entry name" value="HTH_31"/>
    <property type="match status" value="1"/>
</dbReference>
<dbReference type="RefSeq" id="WP_346426882.1">
    <property type="nucleotide sequence ID" value="NZ_JBJVNI010000029.1"/>
</dbReference>
<evidence type="ECO:0000313" key="2">
    <source>
        <dbReference type="EMBL" id="MFM9614807.1"/>
    </source>
</evidence>
<dbReference type="InterPro" id="IPR043917">
    <property type="entry name" value="DUF5753"/>
</dbReference>
<keyword evidence="3" id="KW-1185">Reference proteome</keyword>
<feature type="domain" description="DUF5753" evidence="1">
    <location>
        <begin position="127"/>
        <end position="304"/>
    </location>
</feature>
<evidence type="ECO:0000313" key="3">
    <source>
        <dbReference type="Proteomes" id="UP001631957"/>
    </source>
</evidence>
<proteinExistence type="predicted"/>
<accession>A0ABW9I758</accession>
<name>A0ABW9I758_9ACTN</name>
<dbReference type="SUPFAM" id="SSF47413">
    <property type="entry name" value="lambda repressor-like DNA-binding domains"/>
    <property type="match status" value="1"/>
</dbReference>